<keyword evidence="1" id="KW-0472">Membrane</keyword>
<dbReference type="Proteomes" id="UP000285864">
    <property type="component" value="Unassembled WGS sequence"/>
</dbReference>
<proteinExistence type="predicted"/>
<comment type="caution">
    <text evidence="3">The sequence shown here is derived from an EMBL/GenBank/DDBJ whole genome shotgun (WGS) entry which is preliminary data.</text>
</comment>
<reference evidence="3 4" key="1">
    <citation type="submission" date="2018-08" db="EMBL/GenBank/DDBJ databases">
        <title>A genome reference for cultivated species of the human gut microbiota.</title>
        <authorList>
            <person name="Zou Y."/>
            <person name="Xue W."/>
            <person name="Luo G."/>
        </authorList>
    </citation>
    <scope>NUCLEOTIDE SEQUENCE [LARGE SCALE GENOMIC DNA]</scope>
    <source>
        <strain evidence="3 4">AF24-2</strain>
    </source>
</reference>
<dbReference type="Proteomes" id="UP000718012">
    <property type="component" value="Unassembled WGS sequence"/>
</dbReference>
<dbReference type="EMBL" id="QRUU01000004">
    <property type="protein sequence ID" value="RGR99786.1"/>
    <property type="molecule type" value="Genomic_DNA"/>
</dbReference>
<reference evidence="2" key="3">
    <citation type="submission" date="2021-09" db="EMBL/GenBank/DDBJ databases">
        <authorList>
            <person name="Gilroy R."/>
        </authorList>
    </citation>
    <scope>NUCLEOTIDE SEQUENCE</scope>
    <source>
        <strain evidence="2">CHK165-8395</strain>
    </source>
</reference>
<dbReference type="GeneID" id="79858231"/>
<evidence type="ECO:0000313" key="4">
    <source>
        <dbReference type="Proteomes" id="UP000285864"/>
    </source>
</evidence>
<dbReference type="EMBL" id="DYXD01000285">
    <property type="protein sequence ID" value="HJF09169.1"/>
    <property type="molecule type" value="Genomic_DNA"/>
</dbReference>
<protein>
    <submittedName>
        <fullName evidence="3">Uncharacterized protein</fullName>
    </submittedName>
</protein>
<keyword evidence="4" id="KW-1185">Reference proteome</keyword>
<keyword evidence="1" id="KW-0812">Transmembrane</keyword>
<dbReference type="AlphaFoldDB" id="A0A412GXY0"/>
<evidence type="ECO:0000313" key="2">
    <source>
        <dbReference type="EMBL" id="HJF09169.1"/>
    </source>
</evidence>
<organism evidence="3 4">
    <name type="scientific">Phocaeicola coprocola</name>
    <dbReference type="NCBI Taxonomy" id="310298"/>
    <lineage>
        <taxon>Bacteria</taxon>
        <taxon>Pseudomonadati</taxon>
        <taxon>Bacteroidota</taxon>
        <taxon>Bacteroidia</taxon>
        <taxon>Bacteroidales</taxon>
        <taxon>Bacteroidaceae</taxon>
        <taxon>Phocaeicola</taxon>
    </lineage>
</organism>
<gene>
    <name evidence="3" type="ORF">DWY20_01740</name>
    <name evidence="2" type="ORF">K8U81_13460</name>
</gene>
<dbReference type="RefSeq" id="WP_007568221.1">
    <property type="nucleotide sequence ID" value="NZ_CABKNL010000047.1"/>
</dbReference>
<feature type="transmembrane region" description="Helical" evidence="1">
    <location>
        <begin position="12"/>
        <end position="35"/>
    </location>
</feature>
<sequence>MNNKSINSNKQFMIGNGILAFGVFFIVCLFLYLSFRTPQTADQSKTSADLYTIQVENSFAGDSISVYINDSLLLNCTMGSTALTLQVNRFAEENALMIVDNKSDEITPFSLNPKGSIVNVAKKDGKISIQESERE</sequence>
<evidence type="ECO:0000256" key="1">
    <source>
        <dbReference type="SAM" id="Phobius"/>
    </source>
</evidence>
<reference evidence="2" key="2">
    <citation type="journal article" date="2021" name="PeerJ">
        <title>Extensive microbial diversity within the chicken gut microbiome revealed by metagenomics and culture.</title>
        <authorList>
            <person name="Gilroy R."/>
            <person name="Ravi A."/>
            <person name="Getino M."/>
            <person name="Pursley I."/>
            <person name="Horton D.L."/>
            <person name="Alikhan N.F."/>
            <person name="Baker D."/>
            <person name="Gharbi K."/>
            <person name="Hall N."/>
            <person name="Watson M."/>
            <person name="Adriaenssens E.M."/>
            <person name="Foster-Nyarko E."/>
            <person name="Jarju S."/>
            <person name="Secka A."/>
            <person name="Antonio M."/>
            <person name="Oren A."/>
            <person name="Chaudhuri R.R."/>
            <person name="La Ragione R."/>
            <person name="Hildebrand F."/>
            <person name="Pallen M.J."/>
        </authorList>
    </citation>
    <scope>NUCLEOTIDE SEQUENCE</scope>
    <source>
        <strain evidence="2">CHK165-8395</strain>
    </source>
</reference>
<keyword evidence="1" id="KW-1133">Transmembrane helix</keyword>
<name>A0A412GXY0_9BACT</name>
<accession>A0A412GXY0</accession>
<evidence type="ECO:0000313" key="3">
    <source>
        <dbReference type="EMBL" id="RGR99786.1"/>
    </source>
</evidence>